<dbReference type="RefSeq" id="WP_194674975.1">
    <property type="nucleotide sequence ID" value="NZ_JADKRP010000001.1"/>
</dbReference>
<feature type="transmembrane region" description="Helical" evidence="1">
    <location>
        <begin position="104"/>
        <end position="122"/>
    </location>
</feature>
<sequence>MLSTLLIAVPWLAALALLGVVVVGPVAGALLARHRRALGILLAVALLAVAAATMYPDGAPGTAVRCAATLPRWSPTAVETVANVLLFVPPALLAGVLTRRPVRMAIAGCGLSALVEATQALVPAIGRACDTSDLVTNSVGALLGGMLAIAALAIARRRGRRTTAR</sequence>
<feature type="transmembrane region" description="Helical" evidence="1">
    <location>
        <begin position="38"/>
        <end position="56"/>
    </location>
</feature>
<proteinExistence type="predicted"/>
<evidence type="ECO:0000259" key="2">
    <source>
        <dbReference type="Pfam" id="PF04892"/>
    </source>
</evidence>
<name>A0A8I0VCM7_9MICO</name>
<accession>A0A8I0VCM7</accession>
<keyword evidence="1" id="KW-0812">Transmembrane</keyword>
<feature type="transmembrane region" description="Helical" evidence="1">
    <location>
        <begin position="6"/>
        <end position="31"/>
    </location>
</feature>
<dbReference type="InterPro" id="IPR006976">
    <property type="entry name" value="VanZ-like"/>
</dbReference>
<feature type="transmembrane region" description="Helical" evidence="1">
    <location>
        <begin position="76"/>
        <end position="97"/>
    </location>
</feature>
<evidence type="ECO:0000313" key="4">
    <source>
        <dbReference type="Proteomes" id="UP000634579"/>
    </source>
</evidence>
<keyword evidence="1" id="KW-1133">Transmembrane helix</keyword>
<dbReference type="Proteomes" id="UP000634579">
    <property type="component" value="Unassembled WGS sequence"/>
</dbReference>
<gene>
    <name evidence="3" type="ORF">ITJ42_07695</name>
</gene>
<evidence type="ECO:0000256" key="1">
    <source>
        <dbReference type="SAM" id="Phobius"/>
    </source>
</evidence>
<keyword evidence="4" id="KW-1185">Reference proteome</keyword>
<comment type="caution">
    <text evidence="3">The sequence shown here is derived from an EMBL/GenBank/DDBJ whole genome shotgun (WGS) entry which is preliminary data.</text>
</comment>
<dbReference type="EMBL" id="JADKRP010000001">
    <property type="protein sequence ID" value="MBF4631095.1"/>
    <property type="molecule type" value="Genomic_DNA"/>
</dbReference>
<protein>
    <submittedName>
        <fullName evidence="3">VanZ family protein</fullName>
    </submittedName>
</protein>
<keyword evidence="1" id="KW-0472">Membrane</keyword>
<evidence type="ECO:0000313" key="3">
    <source>
        <dbReference type="EMBL" id="MBF4631095.1"/>
    </source>
</evidence>
<organism evidence="3 4">
    <name type="scientific">Clavibacter phaseoli</name>
    <dbReference type="NCBI Taxonomy" id="1734031"/>
    <lineage>
        <taxon>Bacteria</taxon>
        <taxon>Bacillati</taxon>
        <taxon>Actinomycetota</taxon>
        <taxon>Actinomycetes</taxon>
        <taxon>Micrococcales</taxon>
        <taxon>Microbacteriaceae</taxon>
        <taxon>Clavibacter</taxon>
    </lineage>
</organism>
<reference evidence="3 4" key="1">
    <citation type="submission" date="2020-10" db="EMBL/GenBank/DDBJ databases">
        <title>Draft genome sequences of plant-associated actinobacteria.</title>
        <authorList>
            <person name="Tarlachkov S.V."/>
            <person name="Starodumova I.P."/>
            <person name="Dorofeeva L.V."/>
            <person name="Prisyazhnaya N.V."/>
            <person name="Roubtsova T.V."/>
            <person name="Chizhov V.N."/>
            <person name="Nadler S.A."/>
            <person name="Subbotin S.A."/>
            <person name="Evtushenko L.I."/>
        </authorList>
    </citation>
    <scope>NUCLEOTIDE SEQUENCE [LARGE SCALE GENOMIC DNA]</scope>
    <source>
        <strain evidence="3 4">VKM Ac-2886</strain>
    </source>
</reference>
<dbReference type="Pfam" id="PF04892">
    <property type="entry name" value="VanZ"/>
    <property type="match status" value="1"/>
</dbReference>
<dbReference type="AlphaFoldDB" id="A0A8I0VCM7"/>
<feature type="domain" description="VanZ-like" evidence="2">
    <location>
        <begin position="78"/>
        <end position="149"/>
    </location>
</feature>
<feature type="transmembrane region" description="Helical" evidence="1">
    <location>
        <begin position="134"/>
        <end position="155"/>
    </location>
</feature>